<sequence>MLSALSLSLCFLIPASVVARPSVPQLASIPANAATLAYDEERGVTIAYDVNHHILGELVESGPVLVRREAGTCANVNVDDIKRLDGFNLLTDYAKTNWGDGWAELMANPSDWPDRGANACISGDITQITLDGDPNCVTQSQSTDGTLVGANGTVALSAMQGTSSSTQVTVTEQAQIAVGASISAKFSVPLIAEVTATATTTATITNTLSTANTFTVNNQVTQSLTITSKAGQTCHLDFNVQSCNANGHGSQKMTAHGWLWFRYKNKRDGHWYWAVNMDTIIPNEDQRSAYIEFQTSTSSNTQSSYHAVCEGGPEETTPPPPPPPPSSTEPAPEPATSSPVETEPPVTETTTSTETPVTETTISTETPITQTTVTSTDVPTETAVPSTETPVPNTTDAPTETAVPTTTSTDAPVTTGTALPPTPSDCVPELRNGMTITQNGETFIVFKMVQ</sequence>
<organism evidence="3 4">
    <name type="scientific">Exidia glandulosa HHB12029</name>
    <dbReference type="NCBI Taxonomy" id="1314781"/>
    <lineage>
        <taxon>Eukaryota</taxon>
        <taxon>Fungi</taxon>
        <taxon>Dikarya</taxon>
        <taxon>Basidiomycota</taxon>
        <taxon>Agaricomycotina</taxon>
        <taxon>Agaricomycetes</taxon>
        <taxon>Auriculariales</taxon>
        <taxon>Exidiaceae</taxon>
        <taxon>Exidia</taxon>
    </lineage>
</organism>
<name>A0A165EJM7_EXIGL</name>
<feature type="chain" id="PRO_5007857270" description="Hyphally-regulated cell wall protein N-terminal domain-containing protein" evidence="2">
    <location>
        <begin position="20"/>
        <end position="450"/>
    </location>
</feature>
<keyword evidence="4" id="KW-1185">Reference proteome</keyword>
<dbReference type="OrthoDB" id="3010635at2759"/>
<dbReference type="STRING" id="1314781.A0A165EJM7"/>
<protein>
    <recommendedName>
        <fullName evidence="5">Hyphally-regulated cell wall protein N-terminal domain-containing protein</fullName>
    </recommendedName>
</protein>
<evidence type="ECO:0000256" key="2">
    <source>
        <dbReference type="SAM" id="SignalP"/>
    </source>
</evidence>
<evidence type="ECO:0000313" key="4">
    <source>
        <dbReference type="Proteomes" id="UP000077266"/>
    </source>
</evidence>
<gene>
    <name evidence="3" type="ORF">EXIGLDRAFT_840262</name>
</gene>
<feature type="compositionally biased region" description="Low complexity" evidence="1">
    <location>
        <begin position="334"/>
        <end position="382"/>
    </location>
</feature>
<evidence type="ECO:0000256" key="1">
    <source>
        <dbReference type="SAM" id="MobiDB-lite"/>
    </source>
</evidence>
<evidence type="ECO:0000313" key="3">
    <source>
        <dbReference type="EMBL" id="KZV87088.1"/>
    </source>
</evidence>
<reference evidence="3 4" key="1">
    <citation type="journal article" date="2016" name="Mol. Biol. Evol.">
        <title>Comparative Genomics of Early-Diverging Mushroom-Forming Fungi Provides Insights into the Origins of Lignocellulose Decay Capabilities.</title>
        <authorList>
            <person name="Nagy L.G."/>
            <person name="Riley R."/>
            <person name="Tritt A."/>
            <person name="Adam C."/>
            <person name="Daum C."/>
            <person name="Floudas D."/>
            <person name="Sun H."/>
            <person name="Yadav J.S."/>
            <person name="Pangilinan J."/>
            <person name="Larsson K.H."/>
            <person name="Matsuura K."/>
            <person name="Barry K."/>
            <person name="Labutti K."/>
            <person name="Kuo R."/>
            <person name="Ohm R.A."/>
            <person name="Bhattacharya S.S."/>
            <person name="Shirouzu T."/>
            <person name="Yoshinaga Y."/>
            <person name="Martin F.M."/>
            <person name="Grigoriev I.V."/>
            <person name="Hibbett D.S."/>
        </authorList>
    </citation>
    <scope>NUCLEOTIDE SEQUENCE [LARGE SCALE GENOMIC DNA]</scope>
    <source>
        <strain evidence="3 4">HHB12029</strain>
    </source>
</reference>
<accession>A0A165EJM7</accession>
<keyword evidence="2" id="KW-0732">Signal</keyword>
<feature type="compositionally biased region" description="Low complexity" evidence="1">
    <location>
        <begin position="295"/>
        <end position="304"/>
    </location>
</feature>
<dbReference type="AlphaFoldDB" id="A0A165EJM7"/>
<dbReference type="EMBL" id="KV426136">
    <property type="protein sequence ID" value="KZV87088.1"/>
    <property type="molecule type" value="Genomic_DNA"/>
</dbReference>
<dbReference type="Gene3D" id="2.170.15.10">
    <property type="entry name" value="Proaerolysin, chain A, domain 3"/>
    <property type="match status" value="1"/>
</dbReference>
<feature type="signal peptide" evidence="2">
    <location>
        <begin position="1"/>
        <end position="19"/>
    </location>
</feature>
<feature type="compositionally biased region" description="Polar residues" evidence="1">
    <location>
        <begin position="383"/>
        <end position="393"/>
    </location>
</feature>
<evidence type="ECO:0008006" key="5">
    <source>
        <dbReference type="Google" id="ProtNLM"/>
    </source>
</evidence>
<proteinExistence type="predicted"/>
<feature type="region of interest" description="Disordered" evidence="1">
    <location>
        <begin position="295"/>
        <end position="423"/>
    </location>
</feature>
<feature type="compositionally biased region" description="Pro residues" evidence="1">
    <location>
        <begin position="316"/>
        <end position="333"/>
    </location>
</feature>
<dbReference type="InParanoid" id="A0A165EJM7"/>
<dbReference type="Proteomes" id="UP000077266">
    <property type="component" value="Unassembled WGS sequence"/>
</dbReference>
<feature type="compositionally biased region" description="Low complexity" evidence="1">
    <location>
        <begin position="394"/>
        <end position="418"/>
    </location>
</feature>